<keyword evidence="1" id="KW-0472">Membrane</keyword>
<evidence type="ECO:0000313" key="3">
    <source>
        <dbReference type="Proteomes" id="UP001500635"/>
    </source>
</evidence>
<accession>A0ABP8J0T1</accession>
<dbReference type="Proteomes" id="UP001500635">
    <property type="component" value="Unassembled WGS sequence"/>
</dbReference>
<keyword evidence="1" id="KW-0812">Transmembrane</keyword>
<dbReference type="RefSeq" id="WP_344989167.1">
    <property type="nucleotide sequence ID" value="NZ_BAABFR010000001.1"/>
</dbReference>
<organism evidence="2 3">
    <name type="scientific">Tsukamurella soli</name>
    <dbReference type="NCBI Taxonomy" id="644556"/>
    <lineage>
        <taxon>Bacteria</taxon>
        <taxon>Bacillati</taxon>
        <taxon>Actinomycetota</taxon>
        <taxon>Actinomycetes</taxon>
        <taxon>Mycobacteriales</taxon>
        <taxon>Tsukamurellaceae</taxon>
        <taxon>Tsukamurella</taxon>
    </lineage>
</organism>
<sequence length="104" mass="10876">MTGGHHQVLPVPVGTPGRDWRAALPAPLPDGSQLPWRRLGPGTRGWVVVVTVVACVALAAVTLTALVIGAVNEVDSRPRPVVQQHTGYLIGDAGYRSDIAPAAR</sequence>
<feature type="transmembrane region" description="Helical" evidence="1">
    <location>
        <begin position="46"/>
        <end position="71"/>
    </location>
</feature>
<evidence type="ECO:0000256" key="1">
    <source>
        <dbReference type="SAM" id="Phobius"/>
    </source>
</evidence>
<proteinExistence type="predicted"/>
<keyword evidence="1" id="KW-1133">Transmembrane helix</keyword>
<gene>
    <name evidence="2" type="ORF">GCM10023147_00280</name>
</gene>
<keyword evidence="3" id="KW-1185">Reference proteome</keyword>
<comment type="caution">
    <text evidence="2">The sequence shown here is derived from an EMBL/GenBank/DDBJ whole genome shotgun (WGS) entry which is preliminary data.</text>
</comment>
<reference evidence="3" key="1">
    <citation type="journal article" date="2019" name="Int. J. Syst. Evol. Microbiol.">
        <title>The Global Catalogue of Microorganisms (GCM) 10K type strain sequencing project: providing services to taxonomists for standard genome sequencing and annotation.</title>
        <authorList>
            <consortium name="The Broad Institute Genomics Platform"/>
            <consortium name="The Broad Institute Genome Sequencing Center for Infectious Disease"/>
            <person name="Wu L."/>
            <person name="Ma J."/>
        </authorList>
    </citation>
    <scope>NUCLEOTIDE SEQUENCE [LARGE SCALE GENOMIC DNA]</scope>
    <source>
        <strain evidence="3">JCM 17688</strain>
    </source>
</reference>
<name>A0ABP8J0T1_9ACTN</name>
<dbReference type="EMBL" id="BAABFR010000001">
    <property type="protein sequence ID" value="GAA4382508.1"/>
    <property type="molecule type" value="Genomic_DNA"/>
</dbReference>
<evidence type="ECO:0000313" key="2">
    <source>
        <dbReference type="EMBL" id="GAA4382508.1"/>
    </source>
</evidence>
<protein>
    <submittedName>
        <fullName evidence="2">Uncharacterized protein</fullName>
    </submittedName>
</protein>